<dbReference type="Proteomes" id="UP000187209">
    <property type="component" value="Unassembled WGS sequence"/>
</dbReference>
<organism evidence="1 2">
    <name type="scientific">Stentor coeruleus</name>
    <dbReference type="NCBI Taxonomy" id="5963"/>
    <lineage>
        <taxon>Eukaryota</taxon>
        <taxon>Sar</taxon>
        <taxon>Alveolata</taxon>
        <taxon>Ciliophora</taxon>
        <taxon>Postciliodesmatophora</taxon>
        <taxon>Heterotrichea</taxon>
        <taxon>Heterotrichida</taxon>
        <taxon>Stentoridae</taxon>
        <taxon>Stentor</taxon>
    </lineage>
</organism>
<dbReference type="AlphaFoldDB" id="A0A1R2AWC3"/>
<evidence type="ECO:0000313" key="1">
    <source>
        <dbReference type="EMBL" id="OMJ68826.1"/>
    </source>
</evidence>
<proteinExistence type="predicted"/>
<reference evidence="1 2" key="1">
    <citation type="submission" date="2016-11" db="EMBL/GenBank/DDBJ databases">
        <title>The macronuclear genome of Stentor coeruleus: a giant cell with tiny introns.</title>
        <authorList>
            <person name="Slabodnick M."/>
            <person name="Ruby J.G."/>
            <person name="Reiff S.B."/>
            <person name="Swart E.C."/>
            <person name="Gosai S."/>
            <person name="Prabakaran S."/>
            <person name="Witkowska E."/>
            <person name="Larue G.E."/>
            <person name="Fisher S."/>
            <person name="Freeman R.M."/>
            <person name="Gunawardena J."/>
            <person name="Chu W."/>
            <person name="Stover N.A."/>
            <person name="Gregory B.D."/>
            <person name="Nowacki M."/>
            <person name="Derisi J."/>
            <person name="Roy S.W."/>
            <person name="Marshall W.F."/>
            <person name="Sood P."/>
        </authorList>
    </citation>
    <scope>NUCLEOTIDE SEQUENCE [LARGE SCALE GENOMIC DNA]</scope>
    <source>
        <strain evidence="1">WM001</strain>
    </source>
</reference>
<evidence type="ECO:0000313" key="2">
    <source>
        <dbReference type="Proteomes" id="UP000187209"/>
    </source>
</evidence>
<keyword evidence="2" id="KW-1185">Reference proteome</keyword>
<dbReference type="EMBL" id="MPUH01001276">
    <property type="protein sequence ID" value="OMJ68826.1"/>
    <property type="molecule type" value="Genomic_DNA"/>
</dbReference>
<sequence length="286" mass="33019">MGASGSGKSVSTQSFSWGQVGNVTIRTIRYTGFFDQSKDIILSKQPKNRFTESVLSWVNQEFTLEDLRTIDYDTGQSIEFPTFIARFRVSDTQEFDSLIDTDGLITDYTAIHKKKLSAVDSAKLIDQVTNKCKDLWNYSRYIWLKYQSVTQKHTINHCGADCFVISLTKDAESTQLMRYIQSKYQPDRIGEVSRRINGKMIVNKTTNKPHQVFIRKNSYAELVKNEEVKSEISEEILQIIYCWEDIPQLASENYIKSELRKLNGIVQNNLKDLENKEVHKSKSKIL</sequence>
<protein>
    <submittedName>
        <fullName evidence="1">Uncharacterized protein</fullName>
    </submittedName>
</protein>
<accession>A0A1R2AWC3</accession>
<comment type="caution">
    <text evidence="1">The sequence shown here is derived from an EMBL/GenBank/DDBJ whole genome shotgun (WGS) entry which is preliminary data.</text>
</comment>
<gene>
    <name evidence="1" type="ORF">SteCoe_33621</name>
</gene>
<name>A0A1R2AWC3_9CILI</name>